<dbReference type="Gene3D" id="1.10.1200.10">
    <property type="entry name" value="ACP-like"/>
    <property type="match status" value="1"/>
</dbReference>
<dbReference type="PANTHER" id="PTHR43439">
    <property type="entry name" value="PHENYLACETATE-COENZYME A LIGASE"/>
    <property type="match status" value="1"/>
</dbReference>
<comment type="caution">
    <text evidence="6">The sequence shown here is derived from an EMBL/GenBank/DDBJ whole genome shotgun (WGS) entry which is preliminary data.</text>
</comment>
<evidence type="ECO:0000256" key="4">
    <source>
        <dbReference type="ARBA" id="ARBA00022857"/>
    </source>
</evidence>
<dbReference type="InterPro" id="IPR054710">
    <property type="entry name" value="Tri101-like_N"/>
</dbReference>
<protein>
    <recommendedName>
        <fullName evidence="5">Carrier domain-containing protein</fullName>
    </recommendedName>
</protein>
<dbReference type="Gene3D" id="3.40.50.12780">
    <property type="entry name" value="N-terminal domain of ligase-like"/>
    <property type="match status" value="1"/>
</dbReference>
<dbReference type="InterPro" id="IPR020845">
    <property type="entry name" value="AMP-binding_CS"/>
</dbReference>
<dbReference type="Gene3D" id="3.30.559.10">
    <property type="entry name" value="Chloramphenicol acetyltransferase-like domain"/>
    <property type="match status" value="2"/>
</dbReference>
<dbReference type="GO" id="GO:0016740">
    <property type="term" value="F:transferase activity"/>
    <property type="evidence" value="ECO:0007669"/>
    <property type="project" value="UniProtKB-KW"/>
</dbReference>
<dbReference type="PROSITE" id="PS50075">
    <property type="entry name" value="CARRIER"/>
    <property type="match status" value="1"/>
</dbReference>
<dbReference type="InterPro" id="IPR036736">
    <property type="entry name" value="ACP-like_sf"/>
</dbReference>
<keyword evidence="1" id="KW-0596">Phosphopantetheine</keyword>
<dbReference type="EMBL" id="SDAQ01000002">
    <property type="protein sequence ID" value="KAI3559025.1"/>
    <property type="molecule type" value="Genomic_DNA"/>
</dbReference>
<keyword evidence="2" id="KW-0597">Phosphoprotein</keyword>
<reference evidence="6" key="1">
    <citation type="submission" date="2019-01" db="EMBL/GenBank/DDBJ databases">
        <title>Colletotrichum abscissum LGMF1257.</title>
        <authorList>
            <person name="Baroncelli R."/>
        </authorList>
    </citation>
    <scope>NUCLEOTIDE SEQUENCE</scope>
    <source>
        <strain evidence="6">Ca142</strain>
    </source>
</reference>
<dbReference type="Pfam" id="PF00550">
    <property type="entry name" value="PP-binding"/>
    <property type="match status" value="1"/>
</dbReference>
<evidence type="ECO:0000256" key="2">
    <source>
        <dbReference type="ARBA" id="ARBA00022553"/>
    </source>
</evidence>
<sequence length="1174" mass="130297">MTVPEQYGRRLIPQILDSLASVEPHRIIYSVANSSNISHGFQHISARAFAKAVDKTAWWLHSQVGEERIARAAAYIGPHDLRHVLLTYACVKVGCTALFLSPKNSTEGALAVLEAAKCSVWVNPCGYSCPLVDDILQKRSMKVFHLPELDELLNAEMTESYPYTKTFDEASQNPFCLLHTSGSTGLPKPIAWSHGLIGTMDAVRLLPHVEGDDGLSPWTNNWIDGDRIYSSFPMSHGAGIIMNILLPSLFGLHCIMGPKGVVPNMNLIESLADHAEIDIWSMVPSLVDELGETPDVLVKLKQSKFICASGGPVSPLIGSKVNDVVRVLNLTGTTEGLFMGNLWVEKQDWYYFAFHPFSGFEFKEVESGVYEHWVHRNDHWPLFQGIFHTFPNERSVNFKDLYTKHPTKPNLWAYKGRNDDIVVLSNGYKISPLETEALVTTHPDIKGCLMIGAGKPQAGLLIELENPTSKTNVVWDSIWATIERANALSLHKNQVQSDYVAFAELDTPFSRTDKGTVKRRATLEAYADYIERFYSSRSDQDTEFLAIDTSSIVSITDAIRHVLGSLSPAVKKATPDDDLFAMGFDSLLVFRAIKTLRVATGLRDLLAPRHLYGSPTLRQFSATLAQLVADMHRKAVDRSASNGTVADNVAEMYRMINLHRMRLSQKVSPFDQMSPNIYLGMKFFYQLRKGARFEDVFVRLQAGLRRAMILIPELEGKLMPCSEDEIGYKKGDMRISIPPMPCTATANRSTESSRPRQLRYQDLSAVLPSFAELRAGGFASSGFADDVILSSPLLPPLPADLFVAQANFITGGCILAINMHHQCFDGTGTIMVMRIWGECCRYVQGDASATCAWLDKESLNRNLLQILYEMEGYAKPADQVDKNVWGFIDIPDPAETGTECVTEIKNLVTESSLPPAPFFPRNFQWPPKPLPNGRHLASSTFIIPTEMIEQLRQDVLADPAAGGLVSDSDMIQAFVWRAAVKARRHVAIQLRDETFETDEMAIVELPIDARPYFSKLLPESYMGNLVVINRPSMPVATLCGTETTVAQISQVLRAAAVHITPSLVHDAFTLLQSVPDYTKVTTACMEMEGMHTAVNNLMLFQTSAISFGDEFLDDGGVPSAMRVQMDAINAAFRMLVIHPLREDGGIELVIGTLPEELDALLADGEFTRYCRFVG</sequence>
<dbReference type="Pfam" id="PF00501">
    <property type="entry name" value="AMP-binding"/>
    <property type="match status" value="1"/>
</dbReference>
<dbReference type="Pfam" id="PF22664">
    <property type="entry name" value="TRI-like_N"/>
    <property type="match status" value="1"/>
</dbReference>
<organism evidence="6 7">
    <name type="scientific">Colletotrichum abscissum</name>
    <dbReference type="NCBI Taxonomy" id="1671311"/>
    <lineage>
        <taxon>Eukaryota</taxon>
        <taxon>Fungi</taxon>
        <taxon>Dikarya</taxon>
        <taxon>Ascomycota</taxon>
        <taxon>Pezizomycotina</taxon>
        <taxon>Sordariomycetes</taxon>
        <taxon>Hypocreomycetidae</taxon>
        <taxon>Glomerellales</taxon>
        <taxon>Glomerellaceae</taxon>
        <taxon>Colletotrichum</taxon>
        <taxon>Colletotrichum acutatum species complex</taxon>
    </lineage>
</organism>
<dbReference type="InterPro" id="IPR000873">
    <property type="entry name" value="AMP-dep_synth/lig_dom"/>
</dbReference>
<dbReference type="OrthoDB" id="429813at2759"/>
<keyword evidence="7" id="KW-1185">Reference proteome</keyword>
<dbReference type="InterPro" id="IPR009081">
    <property type="entry name" value="PP-bd_ACP"/>
</dbReference>
<dbReference type="PANTHER" id="PTHR43439:SF2">
    <property type="entry name" value="ENZYME, PUTATIVE (JCVI)-RELATED"/>
    <property type="match status" value="1"/>
</dbReference>
<dbReference type="InterPro" id="IPR023213">
    <property type="entry name" value="CAT-like_dom_sf"/>
</dbReference>
<name>A0A9Q0B876_9PEZI</name>
<gene>
    <name evidence="6" type="ORF">CABS02_01065</name>
</gene>
<dbReference type="Pfam" id="PF23562">
    <property type="entry name" value="AMP-binding_C_3"/>
    <property type="match status" value="1"/>
</dbReference>
<feature type="domain" description="Carrier" evidence="5">
    <location>
        <begin position="550"/>
        <end position="628"/>
    </location>
</feature>
<evidence type="ECO:0000259" key="5">
    <source>
        <dbReference type="PROSITE" id="PS50075"/>
    </source>
</evidence>
<keyword evidence="4" id="KW-0521">NADP</keyword>
<evidence type="ECO:0000313" key="6">
    <source>
        <dbReference type="EMBL" id="KAI3559025.1"/>
    </source>
</evidence>
<dbReference type="Proteomes" id="UP001056436">
    <property type="component" value="Unassembled WGS sequence"/>
</dbReference>
<evidence type="ECO:0000256" key="1">
    <source>
        <dbReference type="ARBA" id="ARBA00022450"/>
    </source>
</evidence>
<proteinExistence type="predicted"/>
<keyword evidence="3" id="KW-0808">Transferase</keyword>
<evidence type="ECO:0000256" key="3">
    <source>
        <dbReference type="ARBA" id="ARBA00022679"/>
    </source>
</evidence>
<dbReference type="InterPro" id="IPR051414">
    <property type="entry name" value="Adenylate-forming_Reductase"/>
</dbReference>
<dbReference type="SUPFAM" id="SSF56801">
    <property type="entry name" value="Acetyl-CoA synthetase-like"/>
    <property type="match status" value="1"/>
</dbReference>
<evidence type="ECO:0000313" key="7">
    <source>
        <dbReference type="Proteomes" id="UP001056436"/>
    </source>
</evidence>
<dbReference type="PROSITE" id="PS00455">
    <property type="entry name" value="AMP_BINDING"/>
    <property type="match status" value="1"/>
</dbReference>
<dbReference type="InterPro" id="IPR042099">
    <property type="entry name" value="ANL_N_sf"/>
</dbReference>
<accession>A0A9Q0B876</accession>
<dbReference type="SUPFAM" id="SSF47336">
    <property type="entry name" value="ACP-like"/>
    <property type="match status" value="1"/>
</dbReference>
<dbReference type="AlphaFoldDB" id="A0A9Q0B876"/>